<dbReference type="OrthoDB" id="6373934at2759"/>
<feature type="compositionally biased region" description="Polar residues" evidence="1">
    <location>
        <begin position="565"/>
        <end position="577"/>
    </location>
</feature>
<accession>A0A8J4XTA8</accession>
<evidence type="ECO:0000313" key="2">
    <source>
        <dbReference type="EMBL" id="KAG0711254.1"/>
    </source>
</evidence>
<reference evidence="2" key="1">
    <citation type="submission" date="2020-07" db="EMBL/GenBank/DDBJ databases">
        <title>The High-quality genome of the commercially important snow crab, Chionoecetes opilio.</title>
        <authorList>
            <person name="Jeong J.-H."/>
            <person name="Ryu S."/>
        </authorList>
    </citation>
    <scope>NUCLEOTIDE SEQUENCE</scope>
    <source>
        <strain evidence="2">MADBK_172401_WGS</strain>
        <tissue evidence="2">Digestive gland</tissue>
    </source>
</reference>
<comment type="caution">
    <text evidence="2">The sequence shown here is derived from an EMBL/GenBank/DDBJ whole genome shotgun (WGS) entry which is preliminary data.</text>
</comment>
<organism evidence="2 3">
    <name type="scientific">Chionoecetes opilio</name>
    <name type="common">Atlantic snow crab</name>
    <name type="synonym">Cancer opilio</name>
    <dbReference type="NCBI Taxonomy" id="41210"/>
    <lineage>
        <taxon>Eukaryota</taxon>
        <taxon>Metazoa</taxon>
        <taxon>Ecdysozoa</taxon>
        <taxon>Arthropoda</taxon>
        <taxon>Crustacea</taxon>
        <taxon>Multicrustacea</taxon>
        <taxon>Malacostraca</taxon>
        <taxon>Eumalacostraca</taxon>
        <taxon>Eucarida</taxon>
        <taxon>Decapoda</taxon>
        <taxon>Pleocyemata</taxon>
        <taxon>Brachyura</taxon>
        <taxon>Eubrachyura</taxon>
        <taxon>Majoidea</taxon>
        <taxon>Majidae</taxon>
        <taxon>Chionoecetes</taxon>
    </lineage>
</organism>
<proteinExistence type="predicted"/>
<dbReference type="AlphaFoldDB" id="A0A8J4XTA8"/>
<feature type="region of interest" description="Disordered" evidence="1">
    <location>
        <begin position="475"/>
        <end position="502"/>
    </location>
</feature>
<feature type="compositionally biased region" description="Basic and acidic residues" evidence="1">
    <location>
        <begin position="409"/>
        <end position="419"/>
    </location>
</feature>
<keyword evidence="3" id="KW-1185">Reference proteome</keyword>
<feature type="region of interest" description="Disordered" evidence="1">
    <location>
        <begin position="1"/>
        <end position="321"/>
    </location>
</feature>
<feature type="region of interest" description="Disordered" evidence="1">
    <location>
        <begin position="557"/>
        <end position="586"/>
    </location>
</feature>
<feature type="compositionally biased region" description="Basic and acidic residues" evidence="1">
    <location>
        <begin position="228"/>
        <end position="239"/>
    </location>
</feature>
<feature type="region of interest" description="Disordered" evidence="1">
    <location>
        <begin position="369"/>
        <end position="435"/>
    </location>
</feature>
<sequence length="586" mass="63570">MSSRYSRPHTPPGPPPSQGSRKSSGRKVSSSSVSSKAPPSRSYDDHHSYDKTYSKPASTSTYPSSKAYSDDKYKSSSVHKVGSEKVPNNSSSGGTKYPPKSDAYISSGGTKYPPKSDAYSSSAGTKYPPKSDAYSSSGGTKFPTKSDAYSSSGGTKYPPKSDAYSSSGGTKYPPKSDDYSSSGGTKYPPKSDAYSSSGGTKYPPKSDAYSSSGGTKYPPKSDAYSSEGSREYKATREVHYPSGDRYSNKDPHLHPHPYLGSYPGEKPRYSDKYLAGSSPPPTYGDTKYAGKKYADDYDPYPTEKSSARYSTSSSLRHDGGAGAYYSSGSLAPYSPFGSYSAYGAYGSTYGGRGGAGSYGASDKLRYESDKLTPSGYSSLDKLNQVPLHPRDKLSSGGYSDAKLGPRSRLYPEDSRRPYRDYTPPPACSSSRSPMRGVSNTAYGTYGHYSPPPRSPHQQYLNRYVIGDSVVYGPPGHYPRDLSSSSPRIRPPSPPSPQPLIPRNFSRYPASPRRKHQPLVFWSQLICFDLVRIKWWKEESTRFFLPVPLAFPSRQESCFTPPPPVTTSKATALSSQPPAQICVPRKP</sequence>
<feature type="compositionally biased region" description="Pro residues" evidence="1">
    <location>
        <begin position="488"/>
        <end position="499"/>
    </location>
</feature>
<protein>
    <submittedName>
        <fullName evidence="2">Uncharacterized protein</fullName>
    </submittedName>
</protein>
<evidence type="ECO:0000313" key="3">
    <source>
        <dbReference type="Proteomes" id="UP000770661"/>
    </source>
</evidence>
<gene>
    <name evidence="2" type="ORF">GWK47_021002</name>
</gene>
<dbReference type="Proteomes" id="UP000770661">
    <property type="component" value="Unassembled WGS sequence"/>
</dbReference>
<dbReference type="EMBL" id="JACEEZ010023466">
    <property type="protein sequence ID" value="KAG0711254.1"/>
    <property type="molecule type" value="Genomic_DNA"/>
</dbReference>
<evidence type="ECO:0000256" key="1">
    <source>
        <dbReference type="SAM" id="MobiDB-lite"/>
    </source>
</evidence>
<feature type="compositionally biased region" description="Low complexity" evidence="1">
    <location>
        <begin position="18"/>
        <end position="41"/>
    </location>
</feature>
<name>A0A8J4XTA8_CHIOP</name>
<feature type="compositionally biased region" description="Basic and acidic residues" evidence="1">
    <location>
        <begin position="42"/>
        <end position="53"/>
    </location>
</feature>